<evidence type="ECO:0000313" key="3">
    <source>
        <dbReference type="Proteomes" id="UP001303946"/>
    </source>
</evidence>
<dbReference type="PROSITE" id="PS51257">
    <property type="entry name" value="PROKAR_LIPOPROTEIN"/>
    <property type="match status" value="1"/>
</dbReference>
<reference evidence="2 3" key="1">
    <citation type="submission" date="2023-10" db="EMBL/GenBank/DDBJ databases">
        <title>Bacteria for the degradation of biodegradable plastic PBAT(Polybutylene adipate terephthalate).</title>
        <authorList>
            <person name="Weon H.-Y."/>
            <person name="Yeon J."/>
        </authorList>
    </citation>
    <scope>NUCLEOTIDE SEQUENCE [LARGE SCALE GENOMIC DNA]</scope>
    <source>
        <strain evidence="2 3">SBD 7-3</strain>
    </source>
</reference>
<feature type="signal peptide" evidence="1">
    <location>
        <begin position="1"/>
        <end position="20"/>
    </location>
</feature>
<evidence type="ECO:0008006" key="4">
    <source>
        <dbReference type="Google" id="ProtNLM"/>
    </source>
</evidence>
<evidence type="ECO:0000313" key="2">
    <source>
        <dbReference type="EMBL" id="WOB09536.1"/>
    </source>
</evidence>
<accession>A0ABZ0D240</accession>
<organism evidence="2 3">
    <name type="scientific">Piscinibacter gummiphilus</name>
    <dbReference type="NCBI Taxonomy" id="946333"/>
    <lineage>
        <taxon>Bacteria</taxon>
        <taxon>Pseudomonadati</taxon>
        <taxon>Pseudomonadota</taxon>
        <taxon>Betaproteobacteria</taxon>
        <taxon>Burkholderiales</taxon>
        <taxon>Sphaerotilaceae</taxon>
        <taxon>Piscinibacter</taxon>
    </lineage>
</organism>
<keyword evidence="1" id="KW-0732">Signal</keyword>
<sequence length="218" mass="23488">MKRLLLVLAALALSGCAAQVANLNVAGAERSEQLRVQDLRPAIEKEGEIFSISITSEQYALYRVAESVTVPSGVRLLQHRAFETLQKPGEAPLDLKVHHFVVYRNMQAELRRSSIGIALGGVMGAVIAGNMVVDASGAAHSLVDGKAFEALAATEFKRALYSEAENAGKGSVHIVYIDTEINGKRVFTRTLVPMKVPEGQTPIGVALESAIKYQLAQY</sequence>
<evidence type="ECO:0000256" key="1">
    <source>
        <dbReference type="SAM" id="SignalP"/>
    </source>
</evidence>
<name>A0ABZ0D240_9BURK</name>
<dbReference type="Proteomes" id="UP001303946">
    <property type="component" value="Chromosome"/>
</dbReference>
<gene>
    <name evidence="2" type="ORF">RXV79_05605</name>
</gene>
<feature type="chain" id="PRO_5045977105" description="Lipoprotein" evidence="1">
    <location>
        <begin position="21"/>
        <end position="218"/>
    </location>
</feature>
<dbReference type="EMBL" id="CP136336">
    <property type="protein sequence ID" value="WOB09536.1"/>
    <property type="molecule type" value="Genomic_DNA"/>
</dbReference>
<proteinExistence type="predicted"/>
<protein>
    <recommendedName>
        <fullName evidence="4">Lipoprotein</fullName>
    </recommendedName>
</protein>
<keyword evidence="3" id="KW-1185">Reference proteome</keyword>
<dbReference type="RefSeq" id="WP_316702485.1">
    <property type="nucleotide sequence ID" value="NZ_CP136336.1"/>
</dbReference>